<reference evidence="3" key="2">
    <citation type="submission" date="2021-08" db="EMBL/GenBank/DDBJ databases">
        <authorList>
            <person name="Tani A."/>
            <person name="Ola A."/>
            <person name="Ogura Y."/>
            <person name="Katsura K."/>
            <person name="Hayashi T."/>
        </authorList>
    </citation>
    <scope>NUCLEOTIDE SEQUENCE</scope>
    <source>
        <strain evidence="3">DSM 17168</strain>
    </source>
</reference>
<evidence type="ECO:0000256" key="1">
    <source>
        <dbReference type="SAM" id="SignalP"/>
    </source>
</evidence>
<dbReference type="Pfam" id="PF14415">
    <property type="entry name" value="DUF4424"/>
    <property type="match status" value="1"/>
</dbReference>
<comment type="caution">
    <text evidence="3">The sequence shown here is derived from an EMBL/GenBank/DDBJ whole genome shotgun (WGS) entry which is preliminary data.</text>
</comment>
<protein>
    <recommendedName>
        <fullName evidence="2">DUF4424 domain-containing protein</fullName>
    </recommendedName>
</protein>
<feature type="domain" description="DUF4424" evidence="2">
    <location>
        <begin position="33"/>
        <end position="327"/>
    </location>
</feature>
<dbReference type="Gene3D" id="2.60.40.3680">
    <property type="match status" value="1"/>
</dbReference>
<feature type="chain" id="PRO_5046418082" description="DUF4424 domain-containing protein" evidence="1">
    <location>
        <begin position="34"/>
        <end position="339"/>
    </location>
</feature>
<evidence type="ECO:0000259" key="2">
    <source>
        <dbReference type="Pfam" id="PF14415"/>
    </source>
</evidence>
<dbReference type="EMBL" id="BPQQ01000090">
    <property type="protein sequence ID" value="GJE03787.1"/>
    <property type="molecule type" value="Genomic_DNA"/>
</dbReference>
<name>A0ABQ4SKW3_9HYPH</name>
<organism evidence="3 4">
    <name type="scientific">Methylobacterium isbiliense</name>
    <dbReference type="NCBI Taxonomy" id="315478"/>
    <lineage>
        <taxon>Bacteria</taxon>
        <taxon>Pseudomonadati</taxon>
        <taxon>Pseudomonadota</taxon>
        <taxon>Alphaproteobacteria</taxon>
        <taxon>Hyphomicrobiales</taxon>
        <taxon>Methylobacteriaceae</taxon>
        <taxon>Methylobacterium</taxon>
    </lineage>
</organism>
<keyword evidence="4" id="KW-1185">Reference proteome</keyword>
<feature type="signal peptide" evidence="1">
    <location>
        <begin position="1"/>
        <end position="33"/>
    </location>
</feature>
<dbReference type="RefSeq" id="WP_238241166.1">
    <property type="nucleotide sequence ID" value="NZ_BPQQ01000090.1"/>
</dbReference>
<proteinExistence type="predicted"/>
<sequence length="339" mass="37338">MFHSSAGRRRGAVLARASALAVAALLVAGAVRANDSAAELDAGGLVLVRDADIALLSEDLRVGLDRIAVDYVFRNRAAQPKRVRVAFPLPAVDGATLSFSPLSLPFEDRANFVGFTVTVDGAEIRPDLEERAYLGEREVTEVLKRHRLPLNPLRRDELEKAVKALAPETRRALIADGLLPEADGPDGALWRLDAKFHWEQVFPPGRDLAVSHAYVPVKGFHLLDMREAGSREYRARYCLDEAGLRGVKRLSERMRTPDKLVYAAVVPYIVTTARNWAGRIGRFTLTVDKGRPETLVSFCRKGVTKTGPTTFRWEATDYAPDDDLRVLFLSADPAAVGIK</sequence>
<dbReference type="Proteomes" id="UP001055153">
    <property type="component" value="Unassembled WGS sequence"/>
</dbReference>
<gene>
    <name evidence="3" type="ORF">GMJLKIPL_5744</name>
</gene>
<dbReference type="InterPro" id="IPR025538">
    <property type="entry name" value="DUF4424"/>
</dbReference>
<accession>A0ABQ4SKW3</accession>
<keyword evidence="1" id="KW-0732">Signal</keyword>
<evidence type="ECO:0000313" key="3">
    <source>
        <dbReference type="EMBL" id="GJE03787.1"/>
    </source>
</evidence>
<reference evidence="3" key="1">
    <citation type="journal article" date="2021" name="Front. Microbiol.">
        <title>Comprehensive Comparative Genomics and Phenotyping of Methylobacterium Species.</title>
        <authorList>
            <person name="Alessa O."/>
            <person name="Ogura Y."/>
            <person name="Fujitani Y."/>
            <person name="Takami H."/>
            <person name="Hayashi T."/>
            <person name="Sahin N."/>
            <person name="Tani A."/>
        </authorList>
    </citation>
    <scope>NUCLEOTIDE SEQUENCE</scope>
    <source>
        <strain evidence="3">DSM 17168</strain>
    </source>
</reference>
<evidence type="ECO:0000313" key="4">
    <source>
        <dbReference type="Proteomes" id="UP001055153"/>
    </source>
</evidence>